<accession>A0A0S4IZD1</accession>
<evidence type="ECO:0000256" key="2">
    <source>
        <dbReference type="ARBA" id="ARBA00022692"/>
    </source>
</evidence>
<reference evidence="8" key="1">
    <citation type="submission" date="2015-09" db="EMBL/GenBank/DDBJ databases">
        <authorList>
            <consortium name="Pathogen Informatics"/>
        </authorList>
    </citation>
    <scope>NUCLEOTIDE SEQUENCE [LARGE SCALE GENOMIC DNA]</scope>
    <source>
        <strain evidence="8">Lake Konstanz</strain>
    </source>
</reference>
<keyword evidence="3" id="KW-0999">Mitochondrion inner membrane</keyword>
<keyword evidence="2" id="KW-0812">Transmembrane</keyword>
<protein>
    <submittedName>
        <fullName evidence="7">Membrane-associated protein, putative</fullName>
    </submittedName>
</protein>
<dbReference type="GO" id="GO:0030150">
    <property type="term" value="P:protein import into mitochondrial matrix"/>
    <property type="evidence" value="ECO:0007669"/>
    <property type="project" value="TreeGrafter"/>
</dbReference>
<evidence type="ECO:0000256" key="4">
    <source>
        <dbReference type="ARBA" id="ARBA00022989"/>
    </source>
</evidence>
<evidence type="ECO:0000313" key="7">
    <source>
        <dbReference type="EMBL" id="CUG31915.1"/>
    </source>
</evidence>
<dbReference type="VEuPathDB" id="TriTrypDB:BSAL_77540"/>
<dbReference type="Proteomes" id="UP000051952">
    <property type="component" value="Unassembled WGS sequence"/>
</dbReference>
<dbReference type="PANTHER" id="PTHR12763">
    <property type="match status" value="1"/>
</dbReference>
<dbReference type="Gene3D" id="1.10.287.110">
    <property type="entry name" value="DnaJ domain"/>
    <property type="match status" value="1"/>
</dbReference>
<comment type="subcellular location">
    <subcellularLocation>
        <location evidence="1">Mitochondrion inner membrane</location>
    </subcellularLocation>
</comment>
<keyword evidence="4" id="KW-1133">Transmembrane helix</keyword>
<evidence type="ECO:0000256" key="5">
    <source>
        <dbReference type="ARBA" id="ARBA00023128"/>
    </source>
</evidence>
<evidence type="ECO:0000256" key="3">
    <source>
        <dbReference type="ARBA" id="ARBA00022792"/>
    </source>
</evidence>
<dbReference type="InterPro" id="IPR036869">
    <property type="entry name" value="J_dom_sf"/>
</dbReference>
<gene>
    <name evidence="7" type="ORF">BSAL_77540</name>
</gene>
<dbReference type="PANTHER" id="PTHR12763:SF28">
    <property type="entry name" value="GEO10507P1-RELATED"/>
    <property type="match status" value="1"/>
</dbReference>
<dbReference type="OrthoDB" id="240298at2759"/>
<keyword evidence="5" id="KW-0496">Mitochondrion</keyword>
<name>A0A0S4IZD1_BODSA</name>
<proteinExistence type="predicted"/>
<dbReference type="FunFam" id="1.10.287.110:FF:000001">
    <property type="entry name" value="Import inner membrane translocase subunit tim14"/>
    <property type="match status" value="1"/>
</dbReference>
<keyword evidence="6" id="KW-0472">Membrane</keyword>
<dbReference type="AlphaFoldDB" id="A0A0S4IZD1"/>
<evidence type="ECO:0000313" key="8">
    <source>
        <dbReference type="Proteomes" id="UP000051952"/>
    </source>
</evidence>
<evidence type="ECO:0000256" key="6">
    <source>
        <dbReference type="ARBA" id="ARBA00023136"/>
    </source>
</evidence>
<dbReference type="EMBL" id="CYKH01000749">
    <property type="protein sequence ID" value="CUG31915.1"/>
    <property type="molecule type" value="Genomic_DNA"/>
</dbReference>
<dbReference type="GO" id="GO:0001671">
    <property type="term" value="F:ATPase activator activity"/>
    <property type="evidence" value="ECO:0007669"/>
    <property type="project" value="TreeGrafter"/>
</dbReference>
<dbReference type="OMA" id="HQYEYGF"/>
<evidence type="ECO:0000256" key="1">
    <source>
        <dbReference type="ARBA" id="ARBA00004273"/>
    </source>
</evidence>
<organism evidence="7 8">
    <name type="scientific">Bodo saltans</name>
    <name type="common">Flagellated protozoan</name>
    <dbReference type="NCBI Taxonomy" id="75058"/>
    <lineage>
        <taxon>Eukaryota</taxon>
        <taxon>Discoba</taxon>
        <taxon>Euglenozoa</taxon>
        <taxon>Kinetoplastea</taxon>
        <taxon>Metakinetoplastina</taxon>
        <taxon>Eubodonida</taxon>
        <taxon>Bodonidae</taxon>
        <taxon>Bodo</taxon>
    </lineage>
</organism>
<sequence length="118" mass="12989">MVAGLLALVTVGGVGYYLFRLAPRVMSRVNNSSGAMGAAAMSSMPYRQYVYGFDKIMSEREALLILGLEDTSSSFQRPSKEKVREHYRQVMAHLHSDVGGSPYIATKINEARDVLSGR</sequence>
<dbReference type="GO" id="GO:0001405">
    <property type="term" value="C:PAM complex, Tim23 associated import motor"/>
    <property type="evidence" value="ECO:0007669"/>
    <property type="project" value="TreeGrafter"/>
</dbReference>
<dbReference type="SUPFAM" id="SSF46565">
    <property type="entry name" value="Chaperone J-domain"/>
    <property type="match status" value="1"/>
</dbReference>
<keyword evidence="8" id="KW-1185">Reference proteome</keyword>